<gene>
    <name evidence="1" type="ORF">POF43_022880</name>
    <name evidence="2" type="ORF">POF50_011470</name>
</gene>
<keyword evidence="3" id="KW-1185">Reference proteome</keyword>
<evidence type="ECO:0000313" key="1">
    <source>
        <dbReference type="EMBL" id="MDI5965534.1"/>
    </source>
</evidence>
<name>A0AA90H3A0_9ACTN</name>
<dbReference type="EMBL" id="JABXJJ020000012">
    <property type="protein sequence ID" value="MDI5969949.1"/>
    <property type="molecule type" value="Genomic_DNA"/>
</dbReference>
<organism evidence="2">
    <name type="scientific">Streptantibioticus silvisoli</name>
    <dbReference type="NCBI Taxonomy" id="2705255"/>
    <lineage>
        <taxon>Bacteria</taxon>
        <taxon>Bacillati</taxon>
        <taxon>Actinomycetota</taxon>
        <taxon>Actinomycetes</taxon>
        <taxon>Kitasatosporales</taxon>
        <taxon>Streptomycetaceae</taxon>
        <taxon>Streptantibioticus</taxon>
    </lineage>
</organism>
<reference evidence="2 3" key="1">
    <citation type="submission" date="2023-05" db="EMBL/GenBank/DDBJ databases">
        <title>Streptantibioticus silvisoli sp. nov., acidotolerant actinomycetes 1 from pine litter.</title>
        <authorList>
            <person name="Swiecimska M."/>
            <person name="Golinska P."/>
            <person name="Sangal V."/>
            <person name="Wachnowicz B."/>
            <person name="Goodfellow M."/>
        </authorList>
    </citation>
    <scope>NUCLEOTIDE SEQUENCE</scope>
    <source>
        <strain evidence="2">SL13</strain>
        <strain evidence="1 3">SL54</strain>
    </source>
</reference>
<comment type="caution">
    <text evidence="2">The sequence shown here is derived from an EMBL/GenBank/DDBJ whole genome shotgun (WGS) entry which is preliminary data.</text>
</comment>
<dbReference type="AlphaFoldDB" id="A0AA90H3A0"/>
<protein>
    <submittedName>
        <fullName evidence="2">Uncharacterized protein</fullName>
    </submittedName>
</protein>
<dbReference type="RefSeq" id="WP_271318837.1">
    <property type="nucleotide sequence ID" value="NZ_JAAGKO020000037.1"/>
</dbReference>
<sequence length="76" mass="8418">MGRLRPPYRWTPNPTVEHVPHAELLAMCDRPAHDFAAWLAAVGPAVAELAPFTAWQPGRLAHSSHRQTANLSRTDP</sequence>
<evidence type="ECO:0000313" key="2">
    <source>
        <dbReference type="EMBL" id="MDI5969949.1"/>
    </source>
</evidence>
<dbReference type="EMBL" id="JAAGKO020000037">
    <property type="protein sequence ID" value="MDI5965534.1"/>
    <property type="molecule type" value="Genomic_DNA"/>
</dbReference>
<dbReference type="Proteomes" id="UP001156398">
    <property type="component" value="Unassembled WGS sequence"/>
</dbReference>
<evidence type="ECO:0000313" key="3">
    <source>
        <dbReference type="Proteomes" id="UP001156398"/>
    </source>
</evidence>
<proteinExistence type="predicted"/>
<accession>A0AA90H3A0</accession>